<evidence type="ECO:0000313" key="2">
    <source>
        <dbReference type="Proteomes" id="UP000789366"/>
    </source>
</evidence>
<reference evidence="1" key="1">
    <citation type="submission" date="2021-06" db="EMBL/GenBank/DDBJ databases">
        <authorList>
            <person name="Kallberg Y."/>
            <person name="Tangrot J."/>
            <person name="Rosling A."/>
        </authorList>
    </citation>
    <scope>NUCLEOTIDE SEQUENCE</scope>
    <source>
        <strain evidence="1">28 12/20/2015</strain>
    </source>
</reference>
<dbReference type="Proteomes" id="UP000789366">
    <property type="component" value="Unassembled WGS sequence"/>
</dbReference>
<proteinExistence type="predicted"/>
<comment type="caution">
    <text evidence="1">The sequence shown here is derived from an EMBL/GenBank/DDBJ whole genome shotgun (WGS) entry which is preliminary data.</text>
</comment>
<feature type="non-terminal residue" evidence="1">
    <location>
        <position position="1"/>
    </location>
</feature>
<sequence length="45" mass="5597">KDETVKDLYKRINNKNFILWGSLDEEKFTYMPVIERQEKHFSQYD</sequence>
<protein>
    <submittedName>
        <fullName evidence="1">7570_t:CDS:1</fullName>
    </submittedName>
</protein>
<keyword evidence="2" id="KW-1185">Reference proteome</keyword>
<dbReference type="EMBL" id="CAJVPW010065810">
    <property type="protein sequence ID" value="CAG8787469.1"/>
    <property type="molecule type" value="Genomic_DNA"/>
</dbReference>
<gene>
    <name evidence="1" type="ORF">SPELUC_LOCUS16929</name>
</gene>
<organism evidence="1 2">
    <name type="scientific">Cetraspora pellucida</name>
    <dbReference type="NCBI Taxonomy" id="1433469"/>
    <lineage>
        <taxon>Eukaryota</taxon>
        <taxon>Fungi</taxon>
        <taxon>Fungi incertae sedis</taxon>
        <taxon>Mucoromycota</taxon>
        <taxon>Glomeromycotina</taxon>
        <taxon>Glomeromycetes</taxon>
        <taxon>Diversisporales</taxon>
        <taxon>Gigasporaceae</taxon>
        <taxon>Cetraspora</taxon>
    </lineage>
</organism>
<name>A0ACA9RD91_9GLOM</name>
<evidence type="ECO:0000313" key="1">
    <source>
        <dbReference type="EMBL" id="CAG8787469.1"/>
    </source>
</evidence>
<accession>A0ACA9RD91</accession>